<evidence type="ECO:0000259" key="6">
    <source>
        <dbReference type="Pfam" id="PF07034"/>
    </source>
</evidence>
<dbReference type="Pfam" id="PF18137">
    <property type="entry name" value="WHD_ORC"/>
    <property type="match status" value="1"/>
</dbReference>
<evidence type="ECO:0000256" key="2">
    <source>
        <dbReference type="ARBA" id="ARBA00010977"/>
    </source>
</evidence>
<protein>
    <recommendedName>
        <fullName evidence="10">Origin recognition complex subunit</fullName>
    </recommendedName>
</protein>
<accession>A0A9P4G7P3</accession>
<dbReference type="GO" id="GO:0005664">
    <property type="term" value="C:nuclear origin of replication recognition complex"/>
    <property type="evidence" value="ECO:0007669"/>
    <property type="project" value="InterPro"/>
</dbReference>
<dbReference type="EMBL" id="ML976620">
    <property type="protein sequence ID" value="KAF1840447.1"/>
    <property type="molecule type" value="Genomic_DNA"/>
</dbReference>
<dbReference type="GO" id="GO:0031261">
    <property type="term" value="C:DNA replication preinitiation complex"/>
    <property type="evidence" value="ECO:0007669"/>
    <property type="project" value="TreeGrafter"/>
</dbReference>
<dbReference type="GO" id="GO:0005656">
    <property type="term" value="C:nuclear pre-replicative complex"/>
    <property type="evidence" value="ECO:0007669"/>
    <property type="project" value="TreeGrafter"/>
</dbReference>
<organism evidence="8 9">
    <name type="scientific">Cucurbitaria berberidis CBS 394.84</name>
    <dbReference type="NCBI Taxonomy" id="1168544"/>
    <lineage>
        <taxon>Eukaryota</taxon>
        <taxon>Fungi</taxon>
        <taxon>Dikarya</taxon>
        <taxon>Ascomycota</taxon>
        <taxon>Pezizomycotina</taxon>
        <taxon>Dothideomycetes</taxon>
        <taxon>Pleosporomycetidae</taxon>
        <taxon>Pleosporales</taxon>
        <taxon>Pleosporineae</taxon>
        <taxon>Cucurbitariaceae</taxon>
        <taxon>Cucurbitaria</taxon>
    </lineage>
</organism>
<dbReference type="PANTHER" id="PTHR12748:SF0">
    <property type="entry name" value="ORIGIN RECOGNITION COMPLEX SUBUNIT 3"/>
    <property type="match status" value="1"/>
</dbReference>
<sequence>MEHQRCYIYELPKTEERSPKRQRTNRYNAQAQLPERLQTYRELWAQQEERIQEQDTLEKADSAVQGKIVNFISASSSMPDERKSVIPTGLIVAGPSIASHGPFFERLGRSIKEDAGSAYVVLTSGECPNLKTLLKNLIKKATSRVDDDDEDDLDRPATSSKHGPKLLNYDLGHIQEWNKRNRVSSIVVALQDSEAFDAGLLVDMIDLFHSWLDRLPFVLLFGIATSAESFEDRLSGNSLRYLEGEKFDVTQSDDIIEKLFSATVASTHVRLRIGPNISRRMLDRQKDHVQNTQDFCDGLKYAYMSHFYASYPSLFLKEDIAFKDLSPDAFEAVRNLPSFRQWVEKKLEQGQAQEVRSLLNSNEYMFEQVMLHIKSSQQALSTLSHAAQVLSNTREALQMSPKVRLSSIWTRAASGELSNSPLLRETMLCIKKIPSDKLVLLLAAMQQLEGDYFSMDISLLQKEIDKLLQTNDTNAPLRTQHDVRNDNLRTTVVAQKVLLSKHKAALSEQDKAYSDLVGRFYDKLEAYFDSAFIDPRTLFLSEVLVYDLKSPHTEVFQPKPRFAIERALASPHDYLGCDCCTGVDGNEAALSATQPATAIVYQMYLESGTLINVSDLWSAFNAIAGDGDEENESKTMAIFQRALAELKYLGLVKPSRKKTDHITKIMWKGL</sequence>
<evidence type="ECO:0000313" key="9">
    <source>
        <dbReference type="Proteomes" id="UP000800039"/>
    </source>
</evidence>
<evidence type="ECO:0000313" key="8">
    <source>
        <dbReference type="EMBL" id="KAF1840447.1"/>
    </source>
</evidence>
<feature type="domain" description="Origin recognition complex subunit 3 winged helix C-terminal" evidence="7">
    <location>
        <begin position="561"/>
        <end position="633"/>
    </location>
</feature>
<evidence type="ECO:0000256" key="1">
    <source>
        <dbReference type="ARBA" id="ARBA00004123"/>
    </source>
</evidence>
<dbReference type="OrthoDB" id="10265211at2759"/>
<dbReference type="InterPro" id="IPR040855">
    <property type="entry name" value="ORC_WH_C"/>
</dbReference>
<dbReference type="GO" id="GO:0003688">
    <property type="term" value="F:DNA replication origin binding"/>
    <property type="evidence" value="ECO:0007669"/>
    <property type="project" value="TreeGrafter"/>
</dbReference>
<feature type="domain" description="Origin recognition complex subunit 3 N-terminal" evidence="6">
    <location>
        <begin position="13"/>
        <end position="310"/>
    </location>
</feature>
<evidence type="ECO:0000259" key="7">
    <source>
        <dbReference type="Pfam" id="PF18137"/>
    </source>
</evidence>
<dbReference type="RefSeq" id="XP_040783010.1">
    <property type="nucleotide sequence ID" value="XM_040929613.1"/>
</dbReference>
<evidence type="ECO:0000256" key="3">
    <source>
        <dbReference type="ARBA" id="ARBA00022705"/>
    </source>
</evidence>
<keyword evidence="9" id="KW-1185">Reference proteome</keyword>
<comment type="subcellular location">
    <subcellularLocation>
        <location evidence="1">Nucleus</location>
    </subcellularLocation>
</comment>
<dbReference type="GO" id="GO:0006270">
    <property type="term" value="P:DNA replication initiation"/>
    <property type="evidence" value="ECO:0007669"/>
    <property type="project" value="TreeGrafter"/>
</dbReference>
<dbReference type="GeneID" id="63846865"/>
<keyword evidence="3" id="KW-0235">DNA replication</keyword>
<comment type="caution">
    <text evidence="8">The sequence shown here is derived from an EMBL/GenBank/DDBJ whole genome shotgun (WGS) entry which is preliminary data.</text>
</comment>
<dbReference type="Pfam" id="PF07034">
    <property type="entry name" value="ORC3_N"/>
    <property type="match status" value="1"/>
</dbReference>
<evidence type="ECO:0000256" key="5">
    <source>
        <dbReference type="ARBA" id="ARBA00023242"/>
    </source>
</evidence>
<evidence type="ECO:0000256" key="4">
    <source>
        <dbReference type="ARBA" id="ARBA00023125"/>
    </source>
</evidence>
<proteinExistence type="inferred from homology"/>
<dbReference type="Proteomes" id="UP000800039">
    <property type="component" value="Unassembled WGS sequence"/>
</dbReference>
<keyword evidence="5" id="KW-0539">Nucleus</keyword>
<dbReference type="AlphaFoldDB" id="A0A9P4G7P3"/>
<evidence type="ECO:0008006" key="10">
    <source>
        <dbReference type="Google" id="ProtNLM"/>
    </source>
</evidence>
<keyword evidence="4" id="KW-0238">DNA-binding</keyword>
<dbReference type="CDD" id="cd20704">
    <property type="entry name" value="Orc3"/>
    <property type="match status" value="1"/>
</dbReference>
<dbReference type="InterPro" id="IPR020795">
    <property type="entry name" value="ORC3"/>
</dbReference>
<comment type="similarity">
    <text evidence="2">Belongs to the ORC3 family.</text>
</comment>
<dbReference type="PANTHER" id="PTHR12748">
    <property type="entry name" value="ORIGIN RECOGNITION COMPLEX SUBUNIT 3"/>
    <property type="match status" value="1"/>
</dbReference>
<gene>
    <name evidence="8" type="ORF">K460DRAFT_296155</name>
</gene>
<reference evidence="8" key="1">
    <citation type="submission" date="2020-01" db="EMBL/GenBank/DDBJ databases">
        <authorList>
            <consortium name="DOE Joint Genome Institute"/>
            <person name="Haridas S."/>
            <person name="Albert R."/>
            <person name="Binder M."/>
            <person name="Bloem J."/>
            <person name="Labutti K."/>
            <person name="Salamov A."/>
            <person name="Andreopoulos B."/>
            <person name="Baker S.E."/>
            <person name="Barry K."/>
            <person name="Bills G."/>
            <person name="Bluhm B.H."/>
            <person name="Cannon C."/>
            <person name="Castanera R."/>
            <person name="Culley D.E."/>
            <person name="Daum C."/>
            <person name="Ezra D."/>
            <person name="Gonzalez J.B."/>
            <person name="Henrissat B."/>
            <person name="Kuo A."/>
            <person name="Liang C."/>
            <person name="Lipzen A."/>
            <person name="Lutzoni F."/>
            <person name="Magnuson J."/>
            <person name="Mondo S."/>
            <person name="Nolan M."/>
            <person name="Ohm R."/>
            <person name="Pangilinan J."/>
            <person name="Park H.-J."/>
            <person name="Ramirez L."/>
            <person name="Alfaro M."/>
            <person name="Sun H."/>
            <person name="Tritt A."/>
            <person name="Yoshinaga Y."/>
            <person name="Zwiers L.-H."/>
            <person name="Turgeon B.G."/>
            <person name="Goodwin S.B."/>
            <person name="Spatafora J.W."/>
            <person name="Crous P.W."/>
            <person name="Grigoriev I.V."/>
        </authorList>
    </citation>
    <scope>NUCLEOTIDE SEQUENCE</scope>
    <source>
        <strain evidence="8">CBS 394.84</strain>
    </source>
</reference>
<dbReference type="InterPro" id="IPR045667">
    <property type="entry name" value="ORC3_N"/>
</dbReference>
<name>A0A9P4G7P3_9PLEO</name>